<gene>
    <name evidence="9" type="ORF">EU555_07700</name>
</gene>
<dbReference type="NCBIfam" id="TIGR00229">
    <property type="entry name" value="sensory_box"/>
    <property type="match status" value="2"/>
</dbReference>
<dbReference type="InterPro" id="IPR013655">
    <property type="entry name" value="PAS_fold_3"/>
</dbReference>
<dbReference type="GO" id="GO:0004673">
    <property type="term" value="F:protein histidine kinase activity"/>
    <property type="evidence" value="ECO:0007669"/>
    <property type="project" value="UniProtKB-EC"/>
</dbReference>
<dbReference type="InterPro" id="IPR001387">
    <property type="entry name" value="Cro/C1-type_HTH"/>
</dbReference>
<dbReference type="CDD" id="cd00093">
    <property type="entry name" value="HTH_XRE"/>
    <property type="match status" value="1"/>
</dbReference>
<dbReference type="SMART" id="SM00086">
    <property type="entry name" value="PAC"/>
    <property type="match status" value="2"/>
</dbReference>
<evidence type="ECO:0000256" key="3">
    <source>
        <dbReference type="ARBA" id="ARBA00022553"/>
    </source>
</evidence>
<dbReference type="Proteomes" id="UP000297535">
    <property type="component" value="Unassembled WGS sequence"/>
</dbReference>
<dbReference type="AlphaFoldDB" id="A0A4Z0NUL3"/>
<feature type="domain" description="PAC" evidence="7">
    <location>
        <begin position="91"/>
        <end position="143"/>
    </location>
</feature>
<dbReference type="Gene3D" id="2.10.70.100">
    <property type="match status" value="1"/>
</dbReference>
<comment type="catalytic activity">
    <reaction evidence="1">
        <text>ATP + protein L-histidine = ADP + protein N-phospho-L-histidine.</text>
        <dbReference type="EC" id="2.7.13.3"/>
    </reaction>
</comment>
<dbReference type="InterPro" id="IPR052162">
    <property type="entry name" value="Sensor_kinase/Photoreceptor"/>
</dbReference>
<dbReference type="PROSITE" id="PS50113">
    <property type="entry name" value="PAC"/>
    <property type="match status" value="1"/>
</dbReference>
<keyword evidence="10" id="KW-1185">Reference proteome</keyword>
<dbReference type="InterPro" id="IPR000700">
    <property type="entry name" value="PAS-assoc_C"/>
</dbReference>
<protein>
    <recommendedName>
        <fullName evidence="2">histidine kinase</fullName>
        <ecNumber evidence="2">2.7.13.3</ecNumber>
    </recommendedName>
</protein>
<dbReference type="CDD" id="cd00130">
    <property type="entry name" value="PAS"/>
    <property type="match status" value="2"/>
</dbReference>
<evidence type="ECO:0000313" key="9">
    <source>
        <dbReference type="EMBL" id="TGE00837.1"/>
    </source>
</evidence>
<evidence type="ECO:0000256" key="4">
    <source>
        <dbReference type="ARBA" id="ARBA00022679"/>
    </source>
</evidence>
<keyword evidence="4" id="KW-0808">Transferase</keyword>
<feature type="region of interest" description="Disordered" evidence="6">
    <location>
        <begin position="265"/>
        <end position="300"/>
    </location>
</feature>
<keyword evidence="5" id="KW-0418">Kinase</keyword>
<evidence type="ECO:0000259" key="7">
    <source>
        <dbReference type="PROSITE" id="PS50113"/>
    </source>
</evidence>
<proteinExistence type="predicted"/>
<dbReference type="PANTHER" id="PTHR43304:SF1">
    <property type="entry name" value="PAC DOMAIN-CONTAINING PROTEIN"/>
    <property type="match status" value="1"/>
</dbReference>
<dbReference type="EC" id="2.7.13.3" evidence="2"/>
<dbReference type="GO" id="GO:0003677">
    <property type="term" value="F:DNA binding"/>
    <property type="evidence" value="ECO:0007669"/>
    <property type="project" value="InterPro"/>
</dbReference>
<sequence>MRPQAPAEAGAVPRAFSSRHFLKLIEDTGKVGFWSADLRSEHMDASLGLYRILGLDPASGITFGFGLDMIHPEDRAAHGDQIAVLRSGQPISREFRIIRPDRTQRWLLHHAEVILGPDGLPSQGMGVVFDVTERHDAMNALLQRHDRLNALITATGAIFWGTQANGEPTEMAQWMALTGQSFTQIQGLGWMNAVHPDDRPRTHAAWMTAIEHASAYNTDYRILCADGIYRWYNSRGAPVLNKDGSVREWVGVCLSVPGRSRYGLSPSAPDAAGPGPAGQAAAARPANPDPATTRTADGTELLTPAQIRAARGMTGLSKDELAKLANVSVSTLNRLEDESTSVRPRPDTILAVRRSLEKAGVAFTFEPGAKPGIREA</sequence>
<dbReference type="SUPFAM" id="SSF47413">
    <property type="entry name" value="lambda repressor-like DNA-binding domains"/>
    <property type="match status" value="1"/>
</dbReference>
<reference evidence="9 10" key="1">
    <citation type="submission" date="2019-04" db="EMBL/GenBank/DDBJ databases">
        <authorList>
            <person name="Feng G."/>
            <person name="Zhu H."/>
        </authorList>
    </citation>
    <scope>NUCLEOTIDE SEQUENCE [LARGE SCALE GENOMIC DNA]</scope>
    <source>
        <strain evidence="9 10">6HR-1</strain>
    </source>
</reference>
<feature type="domain" description="HTH cro/C1-type" evidence="8">
    <location>
        <begin position="307"/>
        <end position="363"/>
    </location>
</feature>
<organism evidence="9 10">
    <name type="scientific">Methylobacterium nonmethylotrophicum</name>
    <dbReference type="NCBI Taxonomy" id="1141884"/>
    <lineage>
        <taxon>Bacteria</taxon>
        <taxon>Pseudomonadati</taxon>
        <taxon>Pseudomonadota</taxon>
        <taxon>Alphaproteobacteria</taxon>
        <taxon>Hyphomicrobiales</taxon>
        <taxon>Methylobacteriaceae</taxon>
        <taxon>Methylobacterium</taxon>
    </lineage>
</organism>
<dbReference type="PROSITE" id="PS50943">
    <property type="entry name" value="HTH_CROC1"/>
    <property type="match status" value="1"/>
</dbReference>
<dbReference type="EMBL" id="SRLB01000005">
    <property type="protein sequence ID" value="TGE00837.1"/>
    <property type="molecule type" value="Genomic_DNA"/>
</dbReference>
<name>A0A4Z0NUL3_9HYPH</name>
<evidence type="ECO:0000259" key="8">
    <source>
        <dbReference type="PROSITE" id="PS50943"/>
    </source>
</evidence>
<evidence type="ECO:0000256" key="5">
    <source>
        <dbReference type="ARBA" id="ARBA00022777"/>
    </source>
</evidence>
<dbReference type="OrthoDB" id="3782725at2"/>
<dbReference type="InterPro" id="IPR000014">
    <property type="entry name" value="PAS"/>
</dbReference>
<dbReference type="Pfam" id="PF08447">
    <property type="entry name" value="PAS_3"/>
    <property type="match status" value="2"/>
</dbReference>
<evidence type="ECO:0000256" key="6">
    <source>
        <dbReference type="SAM" id="MobiDB-lite"/>
    </source>
</evidence>
<dbReference type="PANTHER" id="PTHR43304">
    <property type="entry name" value="PHYTOCHROME-LIKE PROTEIN CPH1"/>
    <property type="match status" value="1"/>
</dbReference>
<feature type="compositionally biased region" description="Low complexity" evidence="6">
    <location>
        <begin position="268"/>
        <end position="296"/>
    </location>
</feature>
<evidence type="ECO:0000313" key="10">
    <source>
        <dbReference type="Proteomes" id="UP000297535"/>
    </source>
</evidence>
<dbReference type="Gene3D" id="3.30.450.20">
    <property type="entry name" value="PAS domain"/>
    <property type="match status" value="2"/>
</dbReference>
<evidence type="ECO:0000256" key="1">
    <source>
        <dbReference type="ARBA" id="ARBA00000085"/>
    </source>
</evidence>
<dbReference type="InterPro" id="IPR010982">
    <property type="entry name" value="Lambda_DNA-bd_dom_sf"/>
</dbReference>
<comment type="caution">
    <text evidence="9">The sequence shown here is derived from an EMBL/GenBank/DDBJ whole genome shotgun (WGS) entry which is preliminary data.</text>
</comment>
<dbReference type="InterPro" id="IPR001610">
    <property type="entry name" value="PAC"/>
</dbReference>
<dbReference type="InterPro" id="IPR035965">
    <property type="entry name" value="PAS-like_dom_sf"/>
</dbReference>
<dbReference type="SMART" id="SM00530">
    <property type="entry name" value="HTH_XRE"/>
    <property type="match status" value="1"/>
</dbReference>
<dbReference type="SUPFAM" id="SSF55785">
    <property type="entry name" value="PYP-like sensor domain (PAS domain)"/>
    <property type="match status" value="2"/>
</dbReference>
<dbReference type="Gene3D" id="1.10.260.40">
    <property type="entry name" value="lambda repressor-like DNA-binding domains"/>
    <property type="match status" value="1"/>
</dbReference>
<keyword evidence="3" id="KW-0597">Phosphoprotein</keyword>
<evidence type="ECO:0000256" key="2">
    <source>
        <dbReference type="ARBA" id="ARBA00012438"/>
    </source>
</evidence>
<dbReference type="Pfam" id="PF01381">
    <property type="entry name" value="HTH_3"/>
    <property type="match status" value="1"/>
</dbReference>
<accession>A0A4Z0NUL3</accession>